<protein>
    <submittedName>
        <fullName evidence="3">Uncharacterized protein</fullName>
    </submittedName>
</protein>
<dbReference type="AlphaFoldDB" id="A0AAD7MHY4"/>
<feature type="coiled-coil region" evidence="1">
    <location>
        <begin position="220"/>
        <end position="254"/>
    </location>
</feature>
<feature type="region of interest" description="Disordered" evidence="2">
    <location>
        <begin position="326"/>
        <end position="381"/>
    </location>
</feature>
<feature type="region of interest" description="Disordered" evidence="2">
    <location>
        <begin position="888"/>
        <end position="930"/>
    </location>
</feature>
<keyword evidence="1" id="KW-0175">Coiled coil</keyword>
<feature type="region of interest" description="Disordered" evidence="2">
    <location>
        <begin position="396"/>
        <end position="433"/>
    </location>
</feature>
<feature type="compositionally biased region" description="Polar residues" evidence="2">
    <location>
        <begin position="898"/>
        <end position="907"/>
    </location>
</feature>
<feature type="region of interest" description="Disordered" evidence="2">
    <location>
        <begin position="1"/>
        <end position="60"/>
    </location>
</feature>
<accession>A0AAD7MHY4</accession>
<feature type="compositionally biased region" description="Low complexity" evidence="2">
    <location>
        <begin position="660"/>
        <end position="672"/>
    </location>
</feature>
<feature type="compositionally biased region" description="Polar residues" evidence="2">
    <location>
        <begin position="1"/>
        <end position="11"/>
    </location>
</feature>
<feature type="compositionally biased region" description="Pro residues" evidence="2">
    <location>
        <begin position="908"/>
        <end position="920"/>
    </location>
</feature>
<evidence type="ECO:0000256" key="2">
    <source>
        <dbReference type="SAM" id="MobiDB-lite"/>
    </source>
</evidence>
<feature type="region of interest" description="Disordered" evidence="2">
    <location>
        <begin position="989"/>
        <end position="1083"/>
    </location>
</feature>
<gene>
    <name evidence="3" type="ORF">B0H16DRAFT_1475631</name>
</gene>
<comment type="caution">
    <text evidence="3">The sequence shown here is derived from an EMBL/GenBank/DDBJ whole genome shotgun (WGS) entry which is preliminary data.</text>
</comment>
<proteinExistence type="predicted"/>
<feature type="compositionally biased region" description="Low complexity" evidence="2">
    <location>
        <begin position="17"/>
        <end position="30"/>
    </location>
</feature>
<evidence type="ECO:0000256" key="1">
    <source>
        <dbReference type="SAM" id="Coils"/>
    </source>
</evidence>
<sequence length="1083" mass="118483">MSSQAGPSSSRRVPAASTSSGSRQNRSGGNPVQRVPRAPSFPVSDDTIDIASPPPVLPRRRTDGYIPAAVLQEQLSGRQILANYRLESTFEDPVRADFTKIKKSMDYIASSGDGLLRTIGELLENPATMDSLRPPPNFPELPPPALPPLPDLPPLIPNSEGPQLGSDADEEAEAAVSNFLDRQCARITERRQIRDAHNALCARIQAEHYGAVDAERGDSFAAWEAERIALESDVARYQDELEWQQARLAEVREEFDEQTIAIGRQLKRDHEIRALTRHAFRLRDEASYVRESAVALQGNVSFGEDIDLFFEAALLLTCRPVTPTCLSIPQRPRKGVDPLERPNPTGRIIVRKVGTESSDAKGKGKPKSGSSSGNLESAKRPKVNLVLPAPPPEFAAPVASGSKKWSAVMQGTSERPSKQSKSDEAAPFSYKGRRTCNPRARTVDFPLLDDKVAPSVPQSAPSWKAWFTARLPIGRHLLRYGPHPMVKHPKPCVACNEKGWPCVADGDPEGKSASCASCVRAETTCVPVKGGKDHGITEFLAYQTSYAANFDRKRGHLRSAFAAPFDFDTWYPPDIDYRNTAERRAKVPFKWTAEAAERGGAADASSPSKLKTKGAKAKVESDVEMESAESESEDDSEDGKETEVDDAAPPIAVLPGSSEVPAVDSALSAPVAAPSPAPPRRTQFHYRPSDLLGGDVENPLPRAKYNDRHHLPRDDFDMPVPPDSCFGKMRAWNIPQENYPPEITAARYQARQSWAMAWFMEVSRMILYSAGPAFTTTLMHDPSPLDDLKPEETDRPLIVDSIPFPLPVPTLDSDGAWRTAALLKARAYPQSLRFSRALMDADTEGRILRGEGRRVNEHLPSGWDITDLFGFFAKDEAVIKQELEEREGNSLFLPGQPLRSTPFDTETSPPPLGPRPPSPPFDSVEEDNNRGANHRLAASAGISPEIMCESIRAAAPRAGDSRAEASPRLPIFGQLSSALGGMRPFTFVPPLPPPLPSQPVRQPLADEIPIESDGRATSLAAEFRASSLVDREGSRTPTRRSPASVKEEEGDPGRTTPFTNRRTWDVDGESLEDMDLTDNTAPS</sequence>
<dbReference type="EMBL" id="JARKIB010000266">
    <property type="protein sequence ID" value="KAJ7718337.1"/>
    <property type="molecule type" value="Genomic_DNA"/>
</dbReference>
<evidence type="ECO:0000313" key="4">
    <source>
        <dbReference type="Proteomes" id="UP001215598"/>
    </source>
</evidence>
<dbReference type="Proteomes" id="UP001215598">
    <property type="component" value="Unassembled WGS sequence"/>
</dbReference>
<feature type="compositionally biased region" description="Basic and acidic residues" evidence="2">
    <location>
        <begin position="415"/>
        <end position="424"/>
    </location>
</feature>
<reference evidence="3" key="1">
    <citation type="submission" date="2023-03" db="EMBL/GenBank/DDBJ databases">
        <title>Massive genome expansion in bonnet fungi (Mycena s.s.) driven by repeated elements and novel gene families across ecological guilds.</title>
        <authorList>
            <consortium name="Lawrence Berkeley National Laboratory"/>
            <person name="Harder C.B."/>
            <person name="Miyauchi S."/>
            <person name="Viragh M."/>
            <person name="Kuo A."/>
            <person name="Thoen E."/>
            <person name="Andreopoulos B."/>
            <person name="Lu D."/>
            <person name="Skrede I."/>
            <person name="Drula E."/>
            <person name="Henrissat B."/>
            <person name="Morin E."/>
            <person name="Kohler A."/>
            <person name="Barry K."/>
            <person name="LaButti K."/>
            <person name="Morin E."/>
            <person name="Salamov A."/>
            <person name="Lipzen A."/>
            <person name="Mereny Z."/>
            <person name="Hegedus B."/>
            <person name="Baldrian P."/>
            <person name="Stursova M."/>
            <person name="Weitz H."/>
            <person name="Taylor A."/>
            <person name="Grigoriev I.V."/>
            <person name="Nagy L.G."/>
            <person name="Martin F."/>
            <person name="Kauserud H."/>
        </authorList>
    </citation>
    <scope>NUCLEOTIDE SEQUENCE</scope>
    <source>
        <strain evidence="3">CBHHK182m</strain>
    </source>
</reference>
<name>A0AAD7MHY4_9AGAR</name>
<evidence type="ECO:0000313" key="3">
    <source>
        <dbReference type="EMBL" id="KAJ7718337.1"/>
    </source>
</evidence>
<keyword evidence="4" id="KW-1185">Reference proteome</keyword>
<feature type="compositionally biased region" description="Acidic residues" evidence="2">
    <location>
        <begin position="1066"/>
        <end position="1076"/>
    </location>
</feature>
<feature type="region of interest" description="Disordered" evidence="2">
    <location>
        <begin position="597"/>
        <end position="700"/>
    </location>
</feature>
<feature type="compositionally biased region" description="Acidic residues" evidence="2">
    <location>
        <begin position="622"/>
        <end position="646"/>
    </location>
</feature>
<organism evidence="3 4">
    <name type="scientific">Mycena metata</name>
    <dbReference type="NCBI Taxonomy" id="1033252"/>
    <lineage>
        <taxon>Eukaryota</taxon>
        <taxon>Fungi</taxon>
        <taxon>Dikarya</taxon>
        <taxon>Basidiomycota</taxon>
        <taxon>Agaricomycotina</taxon>
        <taxon>Agaricomycetes</taxon>
        <taxon>Agaricomycetidae</taxon>
        <taxon>Agaricales</taxon>
        <taxon>Marasmiineae</taxon>
        <taxon>Mycenaceae</taxon>
        <taxon>Mycena</taxon>
    </lineage>
</organism>